<sequence length="936" mass="103279">MSRALASEKDHDSAPVLPLFHGVVQVLELIRELYGRRHERSRARRTGTGDQRGLPMLCLVRSLEHEALLPAIGERLKDAEPHRVPHAYIRLEPAAADPKDGDRATQTPLPPPEVDTVRELLADIAEQLNGPLNAQAGRMRFPRFSLALWLMRQDLSGTEIPRREAELRKRLWRRDPAQRIAELINTNTADAPDRTVWSVLKVLALVPWLWFQIKLRWRLPFPGGYRWFRRQRYLAPEVPGNFLGFAERLTENEWNKEVPEQVAKFLTNTLLEDLRRSYRRFPWRLRGKWRTTYTTVLLDNVTRSNGGYALLKLVNDIRNETGLIDPLLLITTSSLVPPHAVEPTVDNVLDVVSQAHEANKQGYRAWRHKLAEARRARRDMTWYLPVEIPRAASGDAEKSEIRRHLAAADKYALPSPPWWSQRGVPATLLLAVLGAGALSYSTWSEAHCGIPFQPPWQWAGASPDLSHVQTAGQECVGVTDGTFLEAFIGAIPPGQTTPTAKSVHTLLSELGSIGEAIAQENQTALDTAAATDRPVLTLVYLGDLSPGADAFNLSAQHETLAGIAVAQANQNEGNDTPLVRVLIANGGKDMQHGEKVVQNQIAALAKQDPTIIGVVGLNYSRDETFNAIKELGSAGLPTVASTLSYDEVPTFSPTYFQVSPPNRTQAARAVEFAAQRGLTEHARIYRASARDRYSTNLADDVAAEFTARNPGTSTEWLAANPHVAGREACLAGQNDLVYYAGRGADFRVFLDGVAASCPNDPPVILGGDDVASHVANREARNAQRGIPYYFQSFAVAPRTPDPDDSLTDGLDPAAHDFYCKLNVFLLKLDQPASTDSCPPREGDLSLDGHAALAHDAASVLLRAADQLQRGGPFPITPGTVWRQINADQHRADKDLPSPYHLVTGTIDFGTDTNNRVPKDKMVWTLQVGKKNEVLPP</sequence>
<organism evidence="2 3">
    <name type="scientific">Saccharopolyspora dendranthemae</name>
    <dbReference type="NCBI Taxonomy" id="1181886"/>
    <lineage>
        <taxon>Bacteria</taxon>
        <taxon>Bacillati</taxon>
        <taxon>Actinomycetota</taxon>
        <taxon>Actinomycetes</taxon>
        <taxon>Pseudonocardiales</taxon>
        <taxon>Pseudonocardiaceae</taxon>
        <taxon>Saccharopolyspora</taxon>
    </lineage>
</organism>
<gene>
    <name evidence="2" type="ORF">FHU35_11445</name>
</gene>
<evidence type="ECO:0000313" key="3">
    <source>
        <dbReference type="Proteomes" id="UP000316184"/>
    </source>
</evidence>
<dbReference type="OrthoDB" id="3440574at2"/>
<dbReference type="Proteomes" id="UP000316184">
    <property type="component" value="Unassembled WGS sequence"/>
</dbReference>
<dbReference type="InterPro" id="IPR028082">
    <property type="entry name" value="Peripla_BP_I"/>
</dbReference>
<dbReference type="AlphaFoldDB" id="A0A561V885"/>
<dbReference type="RefSeq" id="WP_145736172.1">
    <property type="nucleotide sequence ID" value="NZ_VIWX01000001.1"/>
</dbReference>
<dbReference type="Gene3D" id="3.40.50.2300">
    <property type="match status" value="2"/>
</dbReference>
<dbReference type="EMBL" id="VIWX01000001">
    <property type="protein sequence ID" value="TWG07826.1"/>
    <property type="molecule type" value="Genomic_DNA"/>
</dbReference>
<accession>A0A561V885</accession>
<protein>
    <submittedName>
        <fullName evidence="2">ABC-type branched-subunit amino acid transport system substrate-binding protein</fullName>
    </submittedName>
</protein>
<comment type="caution">
    <text evidence="2">The sequence shown here is derived from an EMBL/GenBank/DDBJ whole genome shotgun (WGS) entry which is preliminary data.</text>
</comment>
<keyword evidence="3" id="KW-1185">Reference proteome</keyword>
<name>A0A561V885_9PSEU</name>
<evidence type="ECO:0000313" key="2">
    <source>
        <dbReference type="EMBL" id="TWG07826.1"/>
    </source>
</evidence>
<reference evidence="2 3" key="1">
    <citation type="submission" date="2019-06" db="EMBL/GenBank/DDBJ databases">
        <title>Sequencing the genomes of 1000 actinobacteria strains.</title>
        <authorList>
            <person name="Klenk H.-P."/>
        </authorList>
    </citation>
    <scope>NUCLEOTIDE SEQUENCE [LARGE SCALE GENOMIC DNA]</scope>
    <source>
        <strain evidence="2 3">DSM 46699</strain>
    </source>
</reference>
<evidence type="ECO:0000256" key="1">
    <source>
        <dbReference type="SAM" id="MobiDB-lite"/>
    </source>
</evidence>
<feature type="region of interest" description="Disordered" evidence="1">
    <location>
        <begin position="92"/>
        <end position="112"/>
    </location>
</feature>
<proteinExistence type="predicted"/>
<dbReference type="SUPFAM" id="SSF53822">
    <property type="entry name" value="Periplasmic binding protein-like I"/>
    <property type="match status" value="1"/>
</dbReference>